<evidence type="ECO:0000256" key="1">
    <source>
        <dbReference type="SAM" id="MobiDB-lite"/>
    </source>
</evidence>
<comment type="caution">
    <text evidence="2">The sequence shown here is derived from an EMBL/GenBank/DDBJ whole genome shotgun (WGS) entry which is preliminary data.</text>
</comment>
<name>A0ABY2CFW0_METMH</name>
<dbReference type="InterPro" id="IPR011856">
    <property type="entry name" value="tRNA_endonuc-like_dom_sf"/>
</dbReference>
<dbReference type="SUPFAM" id="SSF52980">
    <property type="entry name" value="Restriction endonuclease-like"/>
    <property type="match status" value="1"/>
</dbReference>
<dbReference type="EMBL" id="SMCN01000053">
    <property type="protein sequence ID" value="TCV72450.1"/>
    <property type="molecule type" value="Genomic_DNA"/>
</dbReference>
<organism evidence="2 3">
    <name type="scientific">Methylomonas methanica</name>
    <dbReference type="NCBI Taxonomy" id="421"/>
    <lineage>
        <taxon>Bacteria</taxon>
        <taxon>Pseudomonadati</taxon>
        <taxon>Pseudomonadota</taxon>
        <taxon>Gammaproteobacteria</taxon>
        <taxon>Methylococcales</taxon>
        <taxon>Methylococcaceae</taxon>
        <taxon>Methylomonas</taxon>
    </lineage>
</organism>
<sequence>MPKNNTSSATRNKKWIKEGRGGGSGKNYIPWLTVRDVSSEGRSHRIFGHKSQRTHHLLSDLELAVFFLLEWHQETTDIREQFPLRLEDTQVLAAKRLRKLSKTIPERSSKSFQLQRGVIGFPPPFFVA</sequence>
<protein>
    <submittedName>
        <fullName evidence="2">Uncharacterized protein</fullName>
    </submittedName>
</protein>
<gene>
    <name evidence="2" type="ORF">EDE11_1532</name>
</gene>
<feature type="region of interest" description="Disordered" evidence="1">
    <location>
        <begin position="1"/>
        <end position="25"/>
    </location>
</feature>
<dbReference type="Proteomes" id="UP000295649">
    <property type="component" value="Unassembled WGS sequence"/>
</dbReference>
<reference evidence="2 3" key="1">
    <citation type="submission" date="2019-03" db="EMBL/GenBank/DDBJ databases">
        <title>Systems level insights into methane cycling in arid and semi-arid ecosystems.</title>
        <authorList>
            <person name="Kalyuzhnaya M."/>
        </authorList>
    </citation>
    <scope>NUCLEOTIDE SEQUENCE [LARGE SCALE GENOMIC DNA]</scope>
    <source>
        <strain evidence="2 3">S-1</strain>
    </source>
</reference>
<evidence type="ECO:0000313" key="2">
    <source>
        <dbReference type="EMBL" id="TCV72450.1"/>
    </source>
</evidence>
<dbReference type="InterPro" id="IPR011335">
    <property type="entry name" value="Restrct_endonuc-II-like"/>
</dbReference>
<feature type="compositionally biased region" description="Polar residues" evidence="1">
    <location>
        <begin position="1"/>
        <end position="10"/>
    </location>
</feature>
<evidence type="ECO:0000313" key="3">
    <source>
        <dbReference type="Proteomes" id="UP000295649"/>
    </source>
</evidence>
<accession>A0ABY2CFW0</accession>
<proteinExistence type="predicted"/>
<dbReference type="Gene3D" id="3.40.1350.10">
    <property type="match status" value="1"/>
</dbReference>
<keyword evidence="3" id="KW-1185">Reference proteome</keyword>